<reference evidence="1" key="2">
    <citation type="submission" date="2022-01" db="EMBL/GenBank/DDBJ databases">
        <authorList>
            <person name="Yamashiro T."/>
            <person name="Shiraishi A."/>
            <person name="Satake H."/>
            <person name="Nakayama K."/>
        </authorList>
    </citation>
    <scope>NUCLEOTIDE SEQUENCE</scope>
</reference>
<reference evidence="1" key="1">
    <citation type="journal article" date="2022" name="Int. J. Mol. Sci.">
        <title>Draft Genome of Tanacetum Coccineum: Genomic Comparison of Closely Related Tanacetum-Family Plants.</title>
        <authorList>
            <person name="Yamashiro T."/>
            <person name="Shiraishi A."/>
            <person name="Nakayama K."/>
            <person name="Satake H."/>
        </authorList>
    </citation>
    <scope>NUCLEOTIDE SEQUENCE</scope>
</reference>
<name>A0ABQ4ZRU0_9ASTR</name>
<sequence>MGVQDTQYFDQLLQLGATYRISVFSCEKTPFWEWTLKNSTSLIFGKYLHAHNIPNENFPLHYFNFALYNELAGRANVKNAVLTGLQLSGTSATHYYFNPNKPETCTSCQQAQRPSLPSTINDTWTQTKKEQGTVFR</sequence>
<accession>A0ABQ4ZRU0</accession>
<evidence type="ECO:0000313" key="1">
    <source>
        <dbReference type="EMBL" id="GJS91735.1"/>
    </source>
</evidence>
<keyword evidence="2" id="KW-1185">Reference proteome</keyword>
<evidence type="ECO:0000313" key="2">
    <source>
        <dbReference type="Proteomes" id="UP001151760"/>
    </source>
</evidence>
<proteinExistence type="predicted"/>
<organism evidence="1 2">
    <name type="scientific">Tanacetum coccineum</name>
    <dbReference type="NCBI Taxonomy" id="301880"/>
    <lineage>
        <taxon>Eukaryota</taxon>
        <taxon>Viridiplantae</taxon>
        <taxon>Streptophyta</taxon>
        <taxon>Embryophyta</taxon>
        <taxon>Tracheophyta</taxon>
        <taxon>Spermatophyta</taxon>
        <taxon>Magnoliopsida</taxon>
        <taxon>eudicotyledons</taxon>
        <taxon>Gunneridae</taxon>
        <taxon>Pentapetalae</taxon>
        <taxon>asterids</taxon>
        <taxon>campanulids</taxon>
        <taxon>Asterales</taxon>
        <taxon>Asteraceae</taxon>
        <taxon>Asteroideae</taxon>
        <taxon>Anthemideae</taxon>
        <taxon>Anthemidinae</taxon>
        <taxon>Tanacetum</taxon>
    </lineage>
</organism>
<gene>
    <name evidence="1" type="ORF">Tco_0774371</name>
</gene>
<dbReference type="Proteomes" id="UP001151760">
    <property type="component" value="Unassembled WGS sequence"/>
</dbReference>
<dbReference type="EMBL" id="BQNB010011529">
    <property type="protein sequence ID" value="GJS91735.1"/>
    <property type="molecule type" value="Genomic_DNA"/>
</dbReference>
<comment type="caution">
    <text evidence="1">The sequence shown here is derived from an EMBL/GenBank/DDBJ whole genome shotgun (WGS) entry which is preliminary data.</text>
</comment>
<protein>
    <submittedName>
        <fullName evidence="1">Uncharacterized protein</fullName>
    </submittedName>
</protein>